<reference evidence="7 8" key="1">
    <citation type="submission" date="2020-10" db="EMBL/GenBank/DDBJ databases">
        <title>Phylogeny of dyella-like bacteria.</title>
        <authorList>
            <person name="Fu J."/>
        </authorList>
    </citation>
    <scope>NUCLEOTIDE SEQUENCE [LARGE SCALE GENOMIC DNA]</scope>
    <source>
        <strain evidence="7 8">DKC-1</strain>
    </source>
</reference>
<evidence type="ECO:0000313" key="7">
    <source>
        <dbReference type="EMBL" id="MFK2931454.1"/>
    </source>
</evidence>
<comment type="similarity">
    <text evidence="1">Belongs to the 'phage' integrase family.</text>
</comment>
<protein>
    <submittedName>
        <fullName evidence="7">Site-specific integrase</fullName>
    </submittedName>
</protein>
<dbReference type="InterPro" id="IPR011010">
    <property type="entry name" value="DNA_brk_join_enz"/>
</dbReference>
<dbReference type="Gene3D" id="1.10.443.10">
    <property type="entry name" value="Intergrase catalytic core"/>
    <property type="match status" value="1"/>
</dbReference>
<dbReference type="PANTHER" id="PTHR30349">
    <property type="entry name" value="PHAGE INTEGRASE-RELATED"/>
    <property type="match status" value="1"/>
</dbReference>
<feature type="compositionally biased region" description="Low complexity" evidence="5">
    <location>
        <begin position="71"/>
        <end position="85"/>
    </location>
</feature>
<keyword evidence="8" id="KW-1185">Reference proteome</keyword>
<dbReference type="InterPro" id="IPR002104">
    <property type="entry name" value="Integrase_catalytic"/>
</dbReference>
<evidence type="ECO:0000256" key="4">
    <source>
        <dbReference type="ARBA" id="ARBA00023172"/>
    </source>
</evidence>
<evidence type="ECO:0000256" key="3">
    <source>
        <dbReference type="ARBA" id="ARBA00023125"/>
    </source>
</evidence>
<evidence type="ECO:0000313" key="8">
    <source>
        <dbReference type="Proteomes" id="UP001620397"/>
    </source>
</evidence>
<evidence type="ECO:0000256" key="1">
    <source>
        <dbReference type="ARBA" id="ARBA00008857"/>
    </source>
</evidence>
<organism evidence="7 8">
    <name type="scientific">Dyella agri</name>
    <dbReference type="NCBI Taxonomy" id="1926869"/>
    <lineage>
        <taxon>Bacteria</taxon>
        <taxon>Pseudomonadati</taxon>
        <taxon>Pseudomonadota</taxon>
        <taxon>Gammaproteobacteria</taxon>
        <taxon>Lysobacterales</taxon>
        <taxon>Rhodanobacteraceae</taxon>
        <taxon>Dyella</taxon>
    </lineage>
</organism>
<dbReference type="EMBL" id="JADIKL010000005">
    <property type="protein sequence ID" value="MFK2931454.1"/>
    <property type="molecule type" value="Genomic_DNA"/>
</dbReference>
<dbReference type="SUPFAM" id="SSF56349">
    <property type="entry name" value="DNA breaking-rejoining enzymes"/>
    <property type="match status" value="1"/>
</dbReference>
<proteinExistence type="inferred from homology"/>
<evidence type="ECO:0000256" key="2">
    <source>
        <dbReference type="ARBA" id="ARBA00022908"/>
    </source>
</evidence>
<dbReference type="InterPro" id="IPR013762">
    <property type="entry name" value="Integrase-like_cat_sf"/>
</dbReference>
<dbReference type="Proteomes" id="UP001620397">
    <property type="component" value="Unassembled WGS sequence"/>
</dbReference>
<name>A0ABW8KLD9_9GAMM</name>
<dbReference type="PROSITE" id="PS51898">
    <property type="entry name" value="TYR_RECOMBINASE"/>
    <property type="match status" value="1"/>
</dbReference>
<accession>A0ABW8KLD9</accession>
<sequence>MQATSITSNPLDHSSHYEITFGDNYLKVVANAQSHPLAMQAVQTIKAELGERYRLHGKQEANAEHTVQGGEPPQSSSSEPTSPTEPESPSPSPPLREKLRFYADAHIRNMETGKVVRTSLTEARWTLGVFEDLIGNKPLDCITYDDVVKFQNAIKEWPANIQNRKDFKKLRPREVIKEGRLQGLPPITRETQGNHVRALCTFFNWCVETKHLKESPACLVDWTRYSDPIKPTKEVIEKHDLCSLFEPACTGTITDPRFFWAMCISYKSSMRVREIAQLRVEDIKYATGCDELGNPIDTYYFDISKHGKGKSVKSNWSTRQVPIHSEIITLGFLQYVDDVKKAGFSELFPRIEKKGKDPGHPITIWFAKYKKARGITSRRKTLHCFRHTFTTLAKYSQVPTSVIDAINGHAPEHNVREKYYAKRPNVLACKKYMEKIVFPVVPMQPYVSGQFDAYLKEVQKDREHQVAHELSLERREKERVKKVKATGVSGQPTATTMAAMKKAGRSPKHIPAPSVIHHEPASPFDDD</sequence>
<comment type="caution">
    <text evidence="7">The sequence shown here is derived from an EMBL/GenBank/DDBJ whole genome shotgun (WGS) entry which is preliminary data.</text>
</comment>
<dbReference type="RefSeq" id="WP_404539854.1">
    <property type="nucleotide sequence ID" value="NZ_JADIKL010000005.1"/>
</dbReference>
<dbReference type="Gene3D" id="1.10.150.130">
    <property type="match status" value="1"/>
</dbReference>
<dbReference type="PANTHER" id="PTHR30349:SF41">
    <property type="entry name" value="INTEGRASE_RECOMBINASE PROTEIN MJ0367-RELATED"/>
    <property type="match status" value="1"/>
</dbReference>
<feature type="region of interest" description="Disordered" evidence="5">
    <location>
        <begin position="478"/>
        <end position="527"/>
    </location>
</feature>
<keyword evidence="2" id="KW-0229">DNA integration</keyword>
<feature type="domain" description="Tyr recombinase" evidence="6">
    <location>
        <begin position="231"/>
        <end position="433"/>
    </location>
</feature>
<dbReference type="CDD" id="cd01184">
    <property type="entry name" value="INT_C_like_1"/>
    <property type="match status" value="1"/>
</dbReference>
<keyword evidence="3" id="KW-0238">DNA-binding</keyword>
<keyword evidence="4" id="KW-0233">DNA recombination</keyword>
<evidence type="ECO:0000256" key="5">
    <source>
        <dbReference type="SAM" id="MobiDB-lite"/>
    </source>
</evidence>
<gene>
    <name evidence="7" type="ORF">ISP14_11715</name>
</gene>
<evidence type="ECO:0000259" key="6">
    <source>
        <dbReference type="PROSITE" id="PS51898"/>
    </source>
</evidence>
<dbReference type="InterPro" id="IPR050090">
    <property type="entry name" value="Tyrosine_recombinase_XerCD"/>
</dbReference>
<dbReference type="Pfam" id="PF00589">
    <property type="entry name" value="Phage_integrase"/>
    <property type="match status" value="1"/>
</dbReference>
<feature type="region of interest" description="Disordered" evidence="5">
    <location>
        <begin position="62"/>
        <end position="96"/>
    </location>
</feature>
<dbReference type="InterPro" id="IPR010998">
    <property type="entry name" value="Integrase_recombinase_N"/>
</dbReference>